<evidence type="ECO:0000256" key="1">
    <source>
        <dbReference type="SAM" id="MobiDB-lite"/>
    </source>
</evidence>
<keyword evidence="3" id="KW-1185">Reference proteome</keyword>
<organism evidence="2 3">
    <name type="scientific">Prorocentrum cordatum</name>
    <dbReference type="NCBI Taxonomy" id="2364126"/>
    <lineage>
        <taxon>Eukaryota</taxon>
        <taxon>Sar</taxon>
        <taxon>Alveolata</taxon>
        <taxon>Dinophyceae</taxon>
        <taxon>Prorocentrales</taxon>
        <taxon>Prorocentraceae</taxon>
        <taxon>Prorocentrum</taxon>
    </lineage>
</organism>
<evidence type="ECO:0000313" key="3">
    <source>
        <dbReference type="Proteomes" id="UP001189429"/>
    </source>
</evidence>
<dbReference type="EMBL" id="CAUYUJ010004295">
    <property type="protein sequence ID" value="CAK0808982.1"/>
    <property type="molecule type" value="Genomic_DNA"/>
</dbReference>
<feature type="region of interest" description="Disordered" evidence="1">
    <location>
        <begin position="231"/>
        <end position="291"/>
    </location>
</feature>
<reference evidence="2" key="1">
    <citation type="submission" date="2023-10" db="EMBL/GenBank/DDBJ databases">
        <authorList>
            <person name="Chen Y."/>
            <person name="Shah S."/>
            <person name="Dougan E. K."/>
            <person name="Thang M."/>
            <person name="Chan C."/>
        </authorList>
    </citation>
    <scope>NUCLEOTIDE SEQUENCE [LARGE SCALE GENOMIC DNA]</scope>
</reference>
<feature type="non-terminal residue" evidence="2">
    <location>
        <position position="1"/>
    </location>
</feature>
<name>A0ABN9QV35_9DINO</name>
<proteinExistence type="predicted"/>
<gene>
    <name evidence="2" type="ORF">PCOR1329_LOCUS14377</name>
</gene>
<dbReference type="Proteomes" id="UP001189429">
    <property type="component" value="Unassembled WGS sequence"/>
</dbReference>
<sequence>GTSVCAECTTGETRRRRSESCTGCPEGKFDAGEFDNCIGGAYLTEPLEIGAQEVPISKDTDEAGVVLMVGDGITISSRNPGYFERFVITEKVGFGDDERRTERQEALLRKRGPFFGLDHGTNGVFRKYDAMMSACTGVNGVDLSTSYPCGCGSFQCVSGEKCDQDCGGNLTQLPSGAVFGTAGCCVGPPVSPLPTPSPTVQARGDPHLVNLQGEHFDINHGGEFDLLRIGSRRPRARRRSSRCGPPSAPSTGGRAPRTSRRWSSAARGWGPRRCRCARTSGRAPGARPTGS</sequence>
<comment type="caution">
    <text evidence="2">The sequence shown here is derived from an EMBL/GenBank/DDBJ whole genome shotgun (WGS) entry which is preliminary data.</text>
</comment>
<feature type="compositionally biased region" description="Basic residues" evidence="1">
    <location>
        <begin position="231"/>
        <end position="241"/>
    </location>
</feature>
<evidence type="ECO:0008006" key="4">
    <source>
        <dbReference type="Google" id="ProtNLM"/>
    </source>
</evidence>
<evidence type="ECO:0000313" key="2">
    <source>
        <dbReference type="EMBL" id="CAK0808982.1"/>
    </source>
</evidence>
<accession>A0ABN9QV35</accession>
<protein>
    <recommendedName>
        <fullName evidence="4">Subtilisin</fullName>
    </recommendedName>
</protein>